<keyword evidence="1 7" id="KW-0808">Transferase</keyword>
<comment type="catalytic activity">
    <reaction evidence="7">
        <text>[glutamine synthetase]-O(4)-(5'-adenylyl)-L-tyrosine + phosphate = [glutamine synthetase]-L-tyrosine + ADP</text>
        <dbReference type="Rhea" id="RHEA:43716"/>
        <dbReference type="Rhea" id="RHEA-COMP:10660"/>
        <dbReference type="Rhea" id="RHEA-COMP:10661"/>
        <dbReference type="ChEBI" id="CHEBI:43474"/>
        <dbReference type="ChEBI" id="CHEBI:46858"/>
        <dbReference type="ChEBI" id="CHEBI:83624"/>
        <dbReference type="ChEBI" id="CHEBI:456216"/>
        <dbReference type="EC" id="2.7.7.89"/>
    </reaction>
</comment>
<dbReference type="SUPFAM" id="SSF81301">
    <property type="entry name" value="Nucleotidyltransferase"/>
    <property type="match status" value="2"/>
</dbReference>
<evidence type="ECO:0000256" key="1">
    <source>
        <dbReference type="ARBA" id="ARBA00022679"/>
    </source>
</evidence>
<keyword evidence="2 7" id="KW-0548">Nucleotidyltransferase</keyword>
<feature type="compositionally biased region" description="Low complexity" evidence="8">
    <location>
        <begin position="1"/>
        <end position="10"/>
    </location>
</feature>
<evidence type="ECO:0000256" key="3">
    <source>
        <dbReference type="ARBA" id="ARBA00022741"/>
    </source>
</evidence>
<evidence type="ECO:0000256" key="7">
    <source>
        <dbReference type="HAMAP-Rule" id="MF_00802"/>
    </source>
</evidence>
<protein>
    <recommendedName>
        <fullName evidence="7">Bifunctional glutamine synthetase adenylyltransferase/adenylyl-removing enzyme</fullName>
    </recommendedName>
    <alternativeName>
        <fullName evidence="7">ATP:glutamine synthetase adenylyltransferase</fullName>
    </alternativeName>
    <alternativeName>
        <fullName evidence="7">ATase</fullName>
    </alternativeName>
    <domain>
        <recommendedName>
            <fullName evidence="7">Glutamine synthetase adenylyl-L-tyrosine phosphorylase</fullName>
            <ecNumber evidence="7">2.7.7.89</ecNumber>
        </recommendedName>
        <alternativeName>
            <fullName evidence="7">Adenylyl removase</fullName>
            <shortName evidence="7">AR</shortName>
            <shortName evidence="7">AT-N</shortName>
        </alternativeName>
    </domain>
    <domain>
        <recommendedName>
            <fullName evidence="7">Glutamine synthetase adenylyl transferase</fullName>
            <ecNumber evidence="7">2.7.7.42</ecNumber>
        </recommendedName>
        <alternativeName>
            <fullName evidence="7">Adenylyl transferase</fullName>
            <shortName evidence="7">AT</shortName>
            <shortName evidence="7">AT-C</shortName>
        </alternativeName>
    </domain>
</protein>
<evidence type="ECO:0000313" key="12">
    <source>
        <dbReference type="Proteomes" id="UP000001937"/>
    </source>
</evidence>
<dbReference type="OrthoDB" id="9759366at2"/>
<dbReference type="InterPro" id="IPR005190">
    <property type="entry name" value="GlnE_rpt_dom"/>
</dbReference>
<dbReference type="STRING" id="106370.Francci3_3144"/>
<evidence type="ECO:0000313" key="11">
    <source>
        <dbReference type="EMBL" id="ABD12501.1"/>
    </source>
</evidence>
<feature type="region of interest" description="Adenylyl transferase" evidence="7">
    <location>
        <begin position="565"/>
        <end position="1067"/>
    </location>
</feature>
<name>Q2J891_FRACC</name>
<reference evidence="11 12" key="1">
    <citation type="journal article" date="2007" name="Genome Res.">
        <title>Genome characteristics of facultatively symbiotic Frankia sp. strains reflect host range and host plant biogeography.</title>
        <authorList>
            <person name="Normand P."/>
            <person name="Lapierre P."/>
            <person name="Tisa L.S."/>
            <person name="Gogarten J.P."/>
            <person name="Alloisio N."/>
            <person name="Bagnarol E."/>
            <person name="Bassi C.A."/>
            <person name="Berry A.M."/>
            <person name="Bickhart D.M."/>
            <person name="Choisne N."/>
            <person name="Couloux A."/>
            <person name="Cournoyer B."/>
            <person name="Cruveiller S."/>
            <person name="Daubin V."/>
            <person name="Demange N."/>
            <person name="Francino M.P."/>
            <person name="Goltsman E."/>
            <person name="Huang Y."/>
            <person name="Kopp O.R."/>
            <person name="Labarre L."/>
            <person name="Lapidus A."/>
            <person name="Lavire C."/>
            <person name="Marechal J."/>
            <person name="Martinez M."/>
            <person name="Mastronunzio J.E."/>
            <person name="Mullin B.C."/>
            <person name="Niemann J."/>
            <person name="Pujic P."/>
            <person name="Rawnsley T."/>
            <person name="Rouy Z."/>
            <person name="Schenowitz C."/>
            <person name="Sellstedt A."/>
            <person name="Tavares F."/>
            <person name="Tomkins J.P."/>
            <person name="Vallenet D."/>
            <person name="Valverde C."/>
            <person name="Wall L.G."/>
            <person name="Wang Y."/>
            <person name="Medigue C."/>
            <person name="Benson D.R."/>
        </authorList>
    </citation>
    <scope>NUCLEOTIDE SEQUENCE [LARGE SCALE GENOMIC DNA]</scope>
    <source>
        <strain evidence="12">DSM 45818 / CECT 9043 / CcI3</strain>
    </source>
</reference>
<comment type="catalytic activity">
    <reaction evidence="7">
        <text>[glutamine synthetase]-L-tyrosine + ATP = [glutamine synthetase]-O(4)-(5'-adenylyl)-L-tyrosine + diphosphate</text>
        <dbReference type="Rhea" id="RHEA:18589"/>
        <dbReference type="Rhea" id="RHEA-COMP:10660"/>
        <dbReference type="Rhea" id="RHEA-COMP:10661"/>
        <dbReference type="ChEBI" id="CHEBI:30616"/>
        <dbReference type="ChEBI" id="CHEBI:33019"/>
        <dbReference type="ChEBI" id="CHEBI:46858"/>
        <dbReference type="ChEBI" id="CHEBI:83624"/>
        <dbReference type="EC" id="2.7.7.42"/>
    </reaction>
</comment>
<feature type="domain" description="PII-uridylyltransferase/Glutamine-synthetase adenylyltransferase" evidence="10">
    <location>
        <begin position="415"/>
        <end position="553"/>
    </location>
</feature>
<gene>
    <name evidence="7" type="primary">glnE</name>
    <name evidence="11" type="ordered locus">Francci3_3144</name>
</gene>
<dbReference type="InterPro" id="IPR013546">
    <property type="entry name" value="PII_UdlTrfase/GS_AdlTrfase"/>
</dbReference>
<dbReference type="AlphaFoldDB" id="Q2J891"/>
<dbReference type="PANTHER" id="PTHR30621">
    <property type="entry name" value="GLUTAMINE SYNTHETASE ADENYLYLTRANSFERASE"/>
    <property type="match status" value="1"/>
</dbReference>
<comment type="cofactor">
    <cofactor evidence="7">
        <name>Mg(2+)</name>
        <dbReference type="ChEBI" id="CHEBI:18420"/>
    </cofactor>
</comment>
<dbReference type="Gene3D" id="1.20.120.330">
    <property type="entry name" value="Nucleotidyltransferases domain 2"/>
    <property type="match status" value="2"/>
</dbReference>
<dbReference type="EMBL" id="CP000249">
    <property type="protein sequence ID" value="ABD12501.1"/>
    <property type="molecule type" value="Genomic_DNA"/>
</dbReference>
<keyword evidence="5 7" id="KW-0460">Magnesium</keyword>
<evidence type="ECO:0000256" key="8">
    <source>
        <dbReference type="SAM" id="MobiDB-lite"/>
    </source>
</evidence>
<dbReference type="eggNOG" id="COG1391">
    <property type="taxonomic scope" value="Bacteria"/>
</dbReference>
<dbReference type="GO" id="GO:0047388">
    <property type="term" value="F:[glutamine synthetase]-adenylyl-L-tyrosine phosphorylase activity"/>
    <property type="evidence" value="ECO:0007669"/>
    <property type="project" value="UniProtKB-EC"/>
</dbReference>
<feature type="region of interest" description="Disordered" evidence="8">
    <location>
        <begin position="1"/>
        <end position="28"/>
    </location>
</feature>
<dbReference type="Gene3D" id="3.30.460.10">
    <property type="entry name" value="Beta Polymerase, domain 2"/>
    <property type="match status" value="2"/>
</dbReference>
<comment type="similarity">
    <text evidence="7">Belongs to the GlnE family.</text>
</comment>
<feature type="region of interest" description="Adenylyl removase" evidence="7">
    <location>
        <begin position="1"/>
        <end position="557"/>
    </location>
</feature>
<keyword evidence="12" id="KW-1185">Reference proteome</keyword>
<evidence type="ECO:0000259" key="10">
    <source>
        <dbReference type="Pfam" id="PF08335"/>
    </source>
</evidence>
<dbReference type="RefSeq" id="WP_011437529.1">
    <property type="nucleotide sequence ID" value="NC_007777.1"/>
</dbReference>
<dbReference type="CDD" id="cd05401">
    <property type="entry name" value="NT_GlnE_GlnD_like"/>
    <property type="match status" value="2"/>
</dbReference>
<feature type="domain" description="Glutamate-ammonia ligase adenylyltransferase repeated" evidence="9">
    <location>
        <begin position="134"/>
        <end position="392"/>
    </location>
</feature>
<dbReference type="Pfam" id="PF08335">
    <property type="entry name" value="GlnD_UR_UTase"/>
    <property type="match status" value="2"/>
</dbReference>
<dbReference type="GO" id="GO:0005524">
    <property type="term" value="F:ATP binding"/>
    <property type="evidence" value="ECO:0007669"/>
    <property type="project" value="UniProtKB-UniRule"/>
</dbReference>
<dbReference type="PANTHER" id="PTHR30621:SF0">
    <property type="entry name" value="BIFUNCTIONAL GLUTAMINE SYNTHETASE ADENYLYLTRANSFERASE_ADENYLYL-REMOVING ENZYME"/>
    <property type="match status" value="1"/>
</dbReference>
<organism evidence="11 12">
    <name type="scientific">Frankia casuarinae (strain DSM 45818 / CECT 9043 / HFP020203 / CcI3)</name>
    <dbReference type="NCBI Taxonomy" id="106370"/>
    <lineage>
        <taxon>Bacteria</taxon>
        <taxon>Bacillati</taxon>
        <taxon>Actinomycetota</taxon>
        <taxon>Actinomycetes</taxon>
        <taxon>Frankiales</taxon>
        <taxon>Frankiaceae</taxon>
        <taxon>Frankia</taxon>
    </lineage>
</organism>
<evidence type="ECO:0000259" key="9">
    <source>
        <dbReference type="Pfam" id="PF03710"/>
    </source>
</evidence>
<evidence type="ECO:0000256" key="6">
    <source>
        <dbReference type="ARBA" id="ARBA00023268"/>
    </source>
</evidence>
<dbReference type="HAMAP" id="MF_00802">
    <property type="entry name" value="GlnE"/>
    <property type="match status" value="1"/>
</dbReference>
<feature type="domain" description="Glutamate-ammonia ligase adenylyltransferase repeated" evidence="9">
    <location>
        <begin position="659"/>
        <end position="893"/>
    </location>
</feature>
<accession>Q2J891</accession>
<proteinExistence type="inferred from homology"/>
<dbReference type="PhylomeDB" id="Q2J891"/>
<dbReference type="EC" id="2.7.7.42" evidence="7"/>
<evidence type="ECO:0000256" key="5">
    <source>
        <dbReference type="ARBA" id="ARBA00022842"/>
    </source>
</evidence>
<dbReference type="HOGENOM" id="CLU_006233_1_0_11"/>
<evidence type="ECO:0000256" key="4">
    <source>
        <dbReference type="ARBA" id="ARBA00022840"/>
    </source>
</evidence>
<dbReference type="SUPFAM" id="SSF81593">
    <property type="entry name" value="Nucleotidyltransferase substrate binding subunit/domain"/>
    <property type="match status" value="2"/>
</dbReference>
<dbReference type="GO" id="GO:0008882">
    <property type="term" value="F:[glutamate-ammonia-ligase] adenylyltransferase activity"/>
    <property type="evidence" value="ECO:0007669"/>
    <property type="project" value="UniProtKB-UniRule"/>
</dbReference>
<evidence type="ECO:0000256" key="2">
    <source>
        <dbReference type="ARBA" id="ARBA00022695"/>
    </source>
</evidence>
<feature type="domain" description="PII-uridylyltransferase/Glutamine-synthetase adenylyltransferase" evidence="10">
    <location>
        <begin position="934"/>
        <end position="1058"/>
    </location>
</feature>
<dbReference type="EC" id="2.7.7.89" evidence="7"/>
<dbReference type="Proteomes" id="UP000001937">
    <property type="component" value="Chromosome"/>
</dbReference>
<dbReference type="InterPro" id="IPR023057">
    <property type="entry name" value="GlnE"/>
</dbReference>
<dbReference type="GO" id="GO:0000820">
    <property type="term" value="P:regulation of glutamine family amino acid metabolic process"/>
    <property type="evidence" value="ECO:0007669"/>
    <property type="project" value="UniProtKB-UniRule"/>
</dbReference>
<dbReference type="KEGG" id="fra:Francci3_3144"/>
<keyword evidence="3 7" id="KW-0547">Nucleotide-binding</keyword>
<dbReference type="NCBIfam" id="NF010707">
    <property type="entry name" value="PRK14109.1"/>
    <property type="match status" value="1"/>
</dbReference>
<dbReference type="Pfam" id="PF03710">
    <property type="entry name" value="GlnE"/>
    <property type="match status" value="2"/>
</dbReference>
<dbReference type="GO" id="GO:0000287">
    <property type="term" value="F:magnesium ion binding"/>
    <property type="evidence" value="ECO:0007669"/>
    <property type="project" value="UniProtKB-UniRule"/>
</dbReference>
<keyword evidence="4 7" id="KW-0067">ATP-binding</keyword>
<keyword evidence="6 7" id="KW-0511">Multifunctional enzyme</keyword>
<dbReference type="InterPro" id="IPR043519">
    <property type="entry name" value="NT_sf"/>
</dbReference>
<dbReference type="GO" id="GO:0005829">
    <property type="term" value="C:cytosol"/>
    <property type="evidence" value="ECO:0007669"/>
    <property type="project" value="TreeGrafter"/>
</dbReference>
<sequence length="1067" mass="113597">MTGRTGTRPPTVGPGPVGAGSVPAHPRGSSVAAQLARLGFTDVDRVETTMRRLGLLTPAVQPPTAGRDVLPGPATVGIVREERLEANVVAGSLAAAADPDRALAALDRLVDALGPAGGAALVGALARHEGLRDRLAAVLGASIALGDHLARHPADWRILEADEVVTTPPDAASVRAGLLRAVGADQDDPAPRAAGDGPQILDALRIAYRRALLVLAARDLTGAVPLDEATAELADLAGFALDAALAVARAGLDPRLPPVRLAVIGMGKCGGRELNYVSDVDVVFVAEPTAPRDAANGTANGGKSGAEPAGPAVLTAATRLAEGLVRAAGTVTAAGALFQVDVGLRPEGRDGALVRTLASHHAYYRRWARTWEFQALLKARPIAGDLALGAEFCAMVAPMVWTAASRPGFVADVRAMRRRVESTLSRAEAERNLKLGPGGLRDVEFAVQLLQLVHGRVDAKLRVASTLGAIDGLARGGYVGRRDAAGLADAYRFLRNAEHRLQLQRLRRVHTLPRDSTELRWLARSMGLRTAEAFEEAHARVVRSVRSLHEKLFYQPLLEAVARLSTEEIRLTPQEAADRLAALGFAAPDRSLRHIEALTSGVSRTAAIQRHLLPTMLPTFADAPDPDAGLLAYRRVSEALGRTPWYMRLLRDSAGAAYRLARVLATSRYVADLMARAPESVRLLRTEDDLVPVPREALVRTMVAIAHRNPDWEEAVGRARAVRRVELVRVACADLLGLQDVAAVGRALADAAAATIAASLLVAERRVAGGDPESLPARISMIAMGRLGGAEMSYGSDADVLFVHEARPGASADRASRAVAEVVGELHRLLAVPGPDPALRLDTALRPEGRSGPASRTLEAYAAYYQRWSQEWESQALLRAEPLAGDPGLAYRFCRLADMVRYPTTLPAGALDEIIRLRGRMERERIPRGVDRTLHLKFGPGGLTDVEWAVQILQLRHGRQIPTLRTTSTLEGLGAAVVAGLLDASEAEILRAAWMSASRIRNASTLAGWPRPDVVPDRPPGLEAMASAAGYPSDRAGELVAEHRRSAALARAVVEEVFARERTADFG</sequence>
<comment type="function">
    <text evidence="7">Involved in the regulation of glutamine synthetase GlnA, a key enzyme in the process to assimilate ammonia. When cellular nitrogen levels are high, the C-terminal adenylyl transferase (AT) inactivates GlnA by covalent transfer of an adenylyl group from ATP to specific tyrosine residue of GlnA, thus reducing its activity. Conversely, when nitrogen levels are low, the N-terminal adenylyl removase (AR) activates GlnA by removing the adenylyl group by phosphorolysis, increasing its activity. The regulatory region of GlnE binds the signal transduction protein PII (GlnB) which indicates the nitrogen status of the cell.</text>
</comment>